<dbReference type="EMBL" id="BK032873">
    <property type="protein sequence ID" value="DAF65083.1"/>
    <property type="molecule type" value="Genomic_DNA"/>
</dbReference>
<sequence>MTVETIAYKLLSNDEELNSLLDKLRGKKFGLGFKQGIFTYDIPERPTNALSKELAPFMRIYPTYENDVEFADDKAISTEHRITINYWCLNAKQSEQIAELMDKILESNGFDRYTTNELPRYRDNDIDLLVNVRKYRFFDWQLEKLRNED</sequence>
<name>A0A8S5TPP0_9CAUD</name>
<proteinExistence type="predicted"/>
<organism evidence="1">
    <name type="scientific">Siphoviridae sp. ctb6217</name>
    <dbReference type="NCBI Taxonomy" id="2827898"/>
    <lineage>
        <taxon>Viruses</taxon>
        <taxon>Duplodnaviria</taxon>
        <taxon>Heunggongvirae</taxon>
        <taxon>Uroviricota</taxon>
        <taxon>Caudoviricetes</taxon>
    </lineage>
</organism>
<accession>A0A8S5TPP0</accession>
<protein>
    <submittedName>
        <fullName evidence="1">Tail component</fullName>
    </submittedName>
</protein>
<evidence type="ECO:0000313" key="1">
    <source>
        <dbReference type="EMBL" id="DAF65083.1"/>
    </source>
</evidence>
<reference evidence="1" key="1">
    <citation type="journal article" date="2021" name="Proc. Natl. Acad. Sci. U.S.A.">
        <title>A Catalog of Tens of Thousands of Viruses from Human Metagenomes Reveals Hidden Associations with Chronic Diseases.</title>
        <authorList>
            <person name="Tisza M.J."/>
            <person name="Buck C.B."/>
        </authorList>
    </citation>
    <scope>NUCLEOTIDE SEQUENCE</scope>
    <source>
        <strain evidence="1">Ctb6217</strain>
    </source>
</reference>